<dbReference type="GO" id="GO:0046872">
    <property type="term" value="F:metal ion binding"/>
    <property type="evidence" value="ECO:0007669"/>
    <property type="project" value="InterPro"/>
</dbReference>
<evidence type="ECO:0000256" key="4">
    <source>
        <dbReference type="PROSITE-ProRule" id="PRU00409"/>
    </source>
</evidence>
<dbReference type="Proteomes" id="UP000469424">
    <property type="component" value="Unassembled WGS sequence"/>
</dbReference>
<sequence length="410" mass="45987">MRRKKIAIVGAGDFQLPLVQEASKENDVVLIAPVIGKAFEPYIKERCLIDVRDQDAALNFCREQKIDGIITDQTDISVRTVAYVAEQMGLPGISYETGLLFTDKARMRDVMEEAGIPCLPNRTVTSVEDAVSFWRELEGTTVIIKPLDSQGSRGIYSCDSEEDIRKYFDESAGFSSNGEVIVEKMATGMEFFVEGMAFGGTFRNLIIGDTHYFDIENAYAAESRRTPSVRNPETVRRVLERNREIIEAFGLKQGLTHSEFIMDGDEIYLLETAARGGGVYISSDLISLETGINVEKFLVDIALGQLQEMPQSRSTGKYSGYKAFYVPFGTVKSVSGLEEVKALPYVHRNQLDNLHIGMEVPVEKLNKTNRLALIVEAESEKQWQERVAHIRDILHVECESDGTTRDLVWK</sequence>
<evidence type="ECO:0000313" key="7">
    <source>
        <dbReference type="Proteomes" id="UP000469424"/>
    </source>
</evidence>
<dbReference type="PANTHER" id="PTHR43585:SF2">
    <property type="entry name" value="ATP-GRASP ENZYME FSQD"/>
    <property type="match status" value="1"/>
</dbReference>
<organism evidence="6 7">
    <name type="scientific">Mogibacterium kristiansenii</name>
    <dbReference type="NCBI Taxonomy" id="2606708"/>
    <lineage>
        <taxon>Bacteria</taxon>
        <taxon>Bacillati</taxon>
        <taxon>Bacillota</taxon>
        <taxon>Clostridia</taxon>
        <taxon>Peptostreptococcales</taxon>
        <taxon>Anaerovoracaceae</taxon>
        <taxon>Mogibacterium</taxon>
    </lineage>
</organism>
<keyword evidence="1" id="KW-0436">Ligase</keyword>
<dbReference type="Gene3D" id="3.30.1490.20">
    <property type="entry name" value="ATP-grasp fold, A domain"/>
    <property type="match status" value="1"/>
</dbReference>
<dbReference type="InterPro" id="IPR011761">
    <property type="entry name" value="ATP-grasp"/>
</dbReference>
<dbReference type="RefSeq" id="WP_154554035.1">
    <property type="nucleotide sequence ID" value="NZ_VUNA01000005.1"/>
</dbReference>
<dbReference type="GO" id="GO:0016874">
    <property type="term" value="F:ligase activity"/>
    <property type="evidence" value="ECO:0007669"/>
    <property type="project" value="UniProtKB-KW"/>
</dbReference>
<dbReference type="SUPFAM" id="SSF56059">
    <property type="entry name" value="Glutathione synthetase ATP-binding domain-like"/>
    <property type="match status" value="1"/>
</dbReference>
<name>A0A6N7XLL1_9FIRM</name>
<keyword evidence="7" id="KW-1185">Reference proteome</keyword>
<gene>
    <name evidence="6" type="ORF">FYJ65_03805</name>
</gene>
<dbReference type="InterPro" id="IPR013815">
    <property type="entry name" value="ATP_grasp_subdomain_1"/>
</dbReference>
<dbReference type="EMBL" id="VUNA01000005">
    <property type="protein sequence ID" value="MST70471.1"/>
    <property type="molecule type" value="Genomic_DNA"/>
</dbReference>
<evidence type="ECO:0000256" key="1">
    <source>
        <dbReference type="ARBA" id="ARBA00022598"/>
    </source>
</evidence>
<dbReference type="InterPro" id="IPR052032">
    <property type="entry name" value="ATP-dep_AA_Ligase"/>
</dbReference>
<evidence type="ECO:0000256" key="2">
    <source>
        <dbReference type="ARBA" id="ARBA00022741"/>
    </source>
</evidence>
<dbReference type="Gene3D" id="3.40.50.20">
    <property type="match status" value="1"/>
</dbReference>
<accession>A0A6N7XLL1</accession>
<protein>
    <submittedName>
        <fullName evidence="6">ATP-grasp domain-containing protein</fullName>
    </submittedName>
</protein>
<comment type="caution">
    <text evidence="6">The sequence shown here is derived from an EMBL/GenBank/DDBJ whole genome shotgun (WGS) entry which is preliminary data.</text>
</comment>
<proteinExistence type="predicted"/>
<evidence type="ECO:0000259" key="5">
    <source>
        <dbReference type="PROSITE" id="PS50975"/>
    </source>
</evidence>
<keyword evidence="2 4" id="KW-0547">Nucleotide-binding</keyword>
<reference evidence="6 7" key="1">
    <citation type="submission" date="2019-08" db="EMBL/GenBank/DDBJ databases">
        <title>In-depth cultivation of the pig gut microbiome towards novel bacterial diversity and tailored functional studies.</title>
        <authorList>
            <person name="Wylensek D."/>
            <person name="Hitch T.C.A."/>
            <person name="Clavel T."/>
        </authorList>
    </citation>
    <scope>NUCLEOTIDE SEQUENCE [LARGE SCALE GENOMIC DNA]</scope>
    <source>
        <strain evidence="6 7">WCA-MUC-591-APC-4B</strain>
    </source>
</reference>
<dbReference type="PANTHER" id="PTHR43585">
    <property type="entry name" value="FUMIPYRROLE BIOSYNTHESIS PROTEIN C"/>
    <property type="match status" value="1"/>
</dbReference>
<evidence type="ECO:0000313" key="6">
    <source>
        <dbReference type="EMBL" id="MST70471.1"/>
    </source>
</evidence>
<dbReference type="Pfam" id="PF13535">
    <property type="entry name" value="ATP-grasp_4"/>
    <property type="match status" value="1"/>
</dbReference>
<dbReference type="Gene3D" id="3.30.470.20">
    <property type="entry name" value="ATP-grasp fold, B domain"/>
    <property type="match status" value="1"/>
</dbReference>
<keyword evidence="3 4" id="KW-0067">ATP-binding</keyword>
<evidence type="ECO:0000256" key="3">
    <source>
        <dbReference type="ARBA" id="ARBA00022840"/>
    </source>
</evidence>
<feature type="domain" description="ATP-grasp" evidence="5">
    <location>
        <begin position="108"/>
        <end position="303"/>
    </location>
</feature>
<dbReference type="AlphaFoldDB" id="A0A6N7XLL1"/>
<dbReference type="PROSITE" id="PS50975">
    <property type="entry name" value="ATP_GRASP"/>
    <property type="match status" value="1"/>
</dbReference>
<dbReference type="GO" id="GO:0005524">
    <property type="term" value="F:ATP binding"/>
    <property type="evidence" value="ECO:0007669"/>
    <property type="project" value="UniProtKB-UniRule"/>
</dbReference>